<reference evidence="2 3" key="1">
    <citation type="submission" date="2020-09" db="EMBL/GenBank/DDBJ databases">
        <title>TT11 complete genome.</title>
        <authorList>
            <person name="Wu Z."/>
        </authorList>
    </citation>
    <scope>NUCLEOTIDE SEQUENCE [LARGE SCALE GENOMIC DNA]</scope>
    <source>
        <strain evidence="2 3">TT11</strain>
    </source>
</reference>
<evidence type="ECO:0000256" key="1">
    <source>
        <dbReference type="SAM" id="SignalP"/>
    </source>
</evidence>
<feature type="signal peptide" evidence="1">
    <location>
        <begin position="1"/>
        <end position="25"/>
    </location>
</feature>
<gene>
    <name evidence="2" type="ORF">ICJ83_04475</name>
</gene>
<organism evidence="2 3">
    <name type="scientific">Aestuariibaculum sediminum</name>
    <dbReference type="NCBI Taxonomy" id="2770637"/>
    <lineage>
        <taxon>Bacteria</taxon>
        <taxon>Pseudomonadati</taxon>
        <taxon>Bacteroidota</taxon>
        <taxon>Flavobacteriia</taxon>
        <taxon>Flavobacteriales</taxon>
        <taxon>Flavobacteriaceae</taxon>
    </lineage>
</organism>
<sequence length="198" mass="22507">MKKIISTLKYSVLLIALSASLLGNATERTFSTVNGELSKTAITLNDVKPGNVLTIKDRFGVILYKEDIVVSGTYRKAFDFSELPQGDYILEIEKSLEFTTLPFTIAFDSVSFHKTAEKTTFKPFVRQENSVLYITKLAPNGEAFKIHIYANQDNEYELIHSESIKGIQSIEKAYKLKSGDYKLVFIYNNKEYTKFINN</sequence>
<name>A0A8J6PYY0_9FLAO</name>
<proteinExistence type="predicted"/>
<accession>A0A8J6PYY0</accession>
<comment type="caution">
    <text evidence="2">The sequence shown here is derived from an EMBL/GenBank/DDBJ whole genome shotgun (WGS) entry which is preliminary data.</text>
</comment>
<keyword evidence="3" id="KW-1185">Reference proteome</keyword>
<dbReference type="RefSeq" id="WP_188229143.1">
    <property type="nucleotide sequence ID" value="NZ_JACVXB010000001.1"/>
</dbReference>
<dbReference type="EMBL" id="JACVXB010000001">
    <property type="protein sequence ID" value="MBD0831383.1"/>
    <property type="molecule type" value="Genomic_DNA"/>
</dbReference>
<protein>
    <submittedName>
        <fullName evidence="2">Uncharacterized protein</fullName>
    </submittedName>
</protein>
<evidence type="ECO:0000313" key="2">
    <source>
        <dbReference type="EMBL" id="MBD0831383.1"/>
    </source>
</evidence>
<dbReference type="AlphaFoldDB" id="A0A8J6PYY0"/>
<feature type="chain" id="PRO_5035302339" evidence="1">
    <location>
        <begin position="26"/>
        <end position="198"/>
    </location>
</feature>
<dbReference type="Proteomes" id="UP000600588">
    <property type="component" value="Unassembled WGS sequence"/>
</dbReference>
<evidence type="ECO:0000313" key="3">
    <source>
        <dbReference type="Proteomes" id="UP000600588"/>
    </source>
</evidence>
<keyword evidence="1" id="KW-0732">Signal</keyword>